<reference evidence="2" key="1">
    <citation type="journal article" date="2015" name="Nature">
        <title>Complex archaea that bridge the gap between prokaryotes and eukaryotes.</title>
        <authorList>
            <person name="Spang A."/>
            <person name="Saw J.H."/>
            <person name="Jorgensen S.L."/>
            <person name="Zaremba-Niedzwiedzka K."/>
            <person name="Martijn J."/>
            <person name="Lind A.E."/>
            <person name="van Eijk R."/>
            <person name="Schleper C."/>
            <person name="Guy L."/>
            <person name="Ettema T.J."/>
        </authorList>
    </citation>
    <scope>NUCLEOTIDE SEQUENCE</scope>
</reference>
<feature type="non-terminal residue" evidence="2">
    <location>
        <position position="1"/>
    </location>
</feature>
<evidence type="ECO:0000313" key="2">
    <source>
        <dbReference type="EMBL" id="KKM02978.1"/>
    </source>
</evidence>
<dbReference type="AlphaFoldDB" id="A0A0F9JVM7"/>
<feature type="domain" description="Large polyvalent protein associated" evidence="1">
    <location>
        <begin position="171"/>
        <end position="352"/>
    </location>
</feature>
<dbReference type="InterPro" id="IPR040561">
    <property type="entry name" value="LPD38"/>
</dbReference>
<organism evidence="2">
    <name type="scientific">marine sediment metagenome</name>
    <dbReference type="NCBI Taxonomy" id="412755"/>
    <lineage>
        <taxon>unclassified sequences</taxon>
        <taxon>metagenomes</taxon>
        <taxon>ecological metagenomes</taxon>
    </lineage>
</organism>
<protein>
    <recommendedName>
        <fullName evidence="1">Large polyvalent protein associated domain-containing protein</fullName>
    </recommendedName>
</protein>
<name>A0A0F9JVM7_9ZZZZ</name>
<evidence type="ECO:0000259" key="1">
    <source>
        <dbReference type="Pfam" id="PF18857"/>
    </source>
</evidence>
<proteinExistence type="predicted"/>
<sequence>FTPIVSSLRGMASRMTRDANYWQLMANGGGFATLYRGEVGAARNLKSFYTSKGINYSKVLDTPRKIADAIENVSSVFEMAARLEEFNLVKQEGGLRTAALAARDVSTDFAKRGASDTVQAVMSTLPFVNARLQGFARLAEVGKATPLKVAIKGLATLTLPALALYALNKDDPRYQQLEDWVKDLHYVILLPGDPDPLLIPKGFEYGAIFSTVPERAFEAIEQRHGKRFANSLLRIFTQELGFNPIPQAFRPLIEQAANKNFFTDSPIVAEDLKNVKLSEQFRPWTSETMVRIARELSEDTGIEFSPARAEALVRGYFGTIGMYALDASDGLIRAASGDAEPPTARLDEMPVIRRFLREDPIRGTKFETDFYEFLGEARTVTATVSKMLKEARKPNLTESEKQLFRLAPVFNQVQETATAINQQMRLIQTDEDMSGDEKRAELDELQRQKNNLFRALISEMPQPLLREFDVSQPALQ</sequence>
<gene>
    <name evidence="2" type="ORF">LCGC14_1779070</name>
</gene>
<dbReference type="EMBL" id="LAZR01016795">
    <property type="protein sequence ID" value="KKM02978.1"/>
    <property type="molecule type" value="Genomic_DNA"/>
</dbReference>
<accession>A0A0F9JVM7</accession>
<dbReference type="Pfam" id="PF18857">
    <property type="entry name" value="LPD38"/>
    <property type="match status" value="1"/>
</dbReference>
<comment type="caution">
    <text evidence="2">The sequence shown here is derived from an EMBL/GenBank/DDBJ whole genome shotgun (WGS) entry which is preliminary data.</text>
</comment>